<keyword evidence="2" id="KW-1185">Reference proteome</keyword>
<reference evidence="1 2" key="1">
    <citation type="journal article" date="2014" name="Nat. Genet.">
        <title>Genome and transcriptome of the porcine whipworm Trichuris suis.</title>
        <authorList>
            <person name="Jex A.R."/>
            <person name="Nejsum P."/>
            <person name="Schwarz E.M."/>
            <person name="Hu L."/>
            <person name="Young N.D."/>
            <person name="Hall R.S."/>
            <person name="Korhonen P.K."/>
            <person name="Liao S."/>
            <person name="Thamsborg S."/>
            <person name="Xia J."/>
            <person name="Xu P."/>
            <person name="Wang S."/>
            <person name="Scheerlinck J.P."/>
            <person name="Hofmann A."/>
            <person name="Sternberg P.W."/>
            <person name="Wang J."/>
            <person name="Gasser R.B."/>
        </authorList>
    </citation>
    <scope>NUCLEOTIDE SEQUENCE [LARGE SCALE GENOMIC DNA]</scope>
    <source>
        <strain evidence="1">DCEP-RM93M</strain>
    </source>
</reference>
<proteinExistence type="predicted"/>
<dbReference type="EMBL" id="KL363186">
    <property type="protein sequence ID" value="KFD57916.1"/>
    <property type="molecule type" value="Genomic_DNA"/>
</dbReference>
<accession>A0A085ML20</accession>
<name>A0A085ML20_9BILA</name>
<protein>
    <submittedName>
        <fullName evidence="1">Uncharacterized protein</fullName>
    </submittedName>
</protein>
<dbReference type="Proteomes" id="UP000030764">
    <property type="component" value="Unassembled WGS sequence"/>
</dbReference>
<dbReference type="AlphaFoldDB" id="A0A085ML20"/>
<gene>
    <name evidence="1" type="ORF">M513_01149</name>
</gene>
<organism evidence="1 2">
    <name type="scientific">Trichuris suis</name>
    <name type="common">pig whipworm</name>
    <dbReference type="NCBI Taxonomy" id="68888"/>
    <lineage>
        <taxon>Eukaryota</taxon>
        <taxon>Metazoa</taxon>
        <taxon>Ecdysozoa</taxon>
        <taxon>Nematoda</taxon>
        <taxon>Enoplea</taxon>
        <taxon>Dorylaimia</taxon>
        <taxon>Trichinellida</taxon>
        <taxon>Trichuridae</taxon>
        <taxon>Trichuris</taxon>
    </lineage>
</organism>
<sequence length="105" mass="12245">MLRIQQVLLLQQRLKEDLWHEGDSLIRYMRRPSYVEAPQCTNVADLTSNFEMLRATARTVNILRSLLLSNPPCTSDVCFLLTGSSNSFNWNQLKLFDSNRRKAER</sequence>
<evidence type="ECO:0000313" key="1">
    <source>
        <dbReference type="EMBL" id="KFD57916.1"/>
    </source>
</evidence>
<evidence type="ECO:0000313" key="2">
    <source>
        <dbReference type="Proteomes" id="UP000030764"/>
    </source>
</evidence>